<name>A0A1H3R382_9RHOB</name>
<dbReference type="Gene3D" id="1.20.1260.10">
    <property type="match status" value="1"/>
</dbReference>
<proteinExistence type="predicted"/>
<dbReference type="Proteomes" id="UP000198914">
    <property type="component" value="Unassembled WGS sequence"/>
</dbReference>
<dbReference type="EMBL" id="FNPX01000007">
    <property type="protein sequence ID" value="SDZ19765.1"/>
    <property type="molecule type" value="Genomic_DNA"/>
</dbReference>
<organism evidence="2 3">
    <name type="scientific">Jannaschia faecimaris</name>
    <dbReference type="NCBI Taxonomy" id="1244108"/>
    <lineage>
        <taxon>Bacteria</taxon>
        <taxon>Pseudomonadati</taxon>
        <taxon>Pseudomonadota</taxon>
        <taxon>Alphaproteobacteria</taxon>
        <taxon>Rhodobacterales</taxon>
        <taxon>Roseobacteraceae</taxon>
        <taxon>Jannaschia</taxon>
    </lineage>
</organism>
<dbReference type="AlphaFoldDB" id="A0A1H3R382"/>
<dbReference type="STRING" id="1244108.SAMN05444004_107122"/>
<evidence type="ECO:0000256" key="1">
    <source>
        <dbReference type="SAM" id="MobiDB-lite"/>
    </source>
</evidence>
<dbReference type="InterPro" id="IPR012347">
    <property type="entry name" value="Ferritin-like"/>
</dbReference>
<gene>
    <name evidence="2" type="ORF">SAMN05444004_107122</name>
</gene>
<dbReference type="OrthoDB" id="517560at2"/>
<evidence type="ECO:0000313" key="3">
    <source>
        <dbReference type="Proteomes" id="UP000198914"/>
    </source>
</evidence>
<reference evidence="3" key="1">
    <citation type="submission" date="2016-10" db="EMBL/GenBank/DDBJ databases">
        <authorList>
            <person name="Varghese N."/>
            <person name="Submissions S."/>
        </authorList>
    </citation>
    <scope>NUCLEOTIDE SEQUENCE [LARGE SCALE GENOMIC DNA]</scope>
    <source>
        <strain evidence="3">DSM 100420</strain>
    </source>
</reference>
<sequence length="173" mass="18972">MALYMGATMAIVRLAFMLGMYSNRKANVAILVGATIAFVMSLYLVRSQDTVADIAWMKAVIPRHSIAILTSERVDISDARVRELADATIEAQRGEIAEMKRYIADIQANGDAPAGTARSRSWNRASDIESADHDRPLRGGCRRNRAYGSPICHPLRGSLCFLAASGTQARRRC</sequence>
<feature type="region of interest" description="Disordered" evidence="1">
    <location>
        <begin position="111"/>
        <end position="135"/>
    </location>
</feature>
<feature type="compositionally biased region" description="Basic and acidic residues" evidence="1">
    <location>
        <begin position="126"/>
        <end position="135"/>
    </location>
</feature>
<accession>A0A1H3R382</accession>
<evidence type="ECO:0000313" key="2">
    <source>
        <dbReference type="EMBL" id="SDZ19765.1"/>
    </source>
</evidence>
<keyword evidence="3" id="KW-1185">Reference proteome</keyword>
<dbReference type="RefSeq" id="WP_139176592.1">
    <property type="nucleotide sequence ID" value="NZ_FNPX01000007.1"/>
</dbReference>
<protein>
    <submittedName>
        <fullName evidence="2">Uncharacterized protein</fullName>
    </submittedName>
</protein>